<proteinExistence type="predicted"/>
<evidence type="ECO:0000313" key="2">
    <source>
        <dbReference type="EMBL" id="OBZ75183.1"/>
    </source>
</evidence>
<reference evidence="2 3" key="1">
    <citation type="submission" date="2016-03" db="EMBL/GenBank/DDBJ databases">
        <title>Whole genome sequencing of Grifola frondosa 9006-11.</title>
        <authorList>
            <person name="Min B."/>
            <person name="Park H."/>
            <person name="Kim J.-G."/>
            <person name="Cho H."/>
            <person name="Oh Y.-L."/>
            <person name="Kong W.-S."/>
            <person name="Choi I.-G."/>
        </authorList>
    </citation>
    <scope>NUCLEOTIDE SEQUENCE [LARGE SCALE GENOMIC DNA]</scope>
    <source>
        <strain evidence="2 3">9006-11</strain>
    </source>
</reference>
<dbReference type="AlphaFoldDB" id="A0A1C7ME46"/>
<organism evidence="2 3">
    <name type="scientific">Grifola frondosa</name>
    <name type="common">Maitake</name>
    <name type="synonym">Polyporus frondosus</name>
    <dbReference type="NCBI Taxonomy" id="5627"/>
    <lineage>
        <taxon>Eukaryota</taxon>
        <taxon>Fungi</taxon>
        <taxon>Dikarya</taxon>
        <taxon>Basidiomycota</taxon>
        <taxon>Agaricomycotina</taxon>
        <taxon>Agaricomycetes</taxon>
        <taxon>Polyporales</taxon>
        <taxon>Grifolaceae</taxon>
        <taxon>Grifola</taxon>
    </lineage>
</organism>
<sequence>MPESSIVARASVDGAVGEAQKANGGGRKDEERHIFMAELMAGRCWAVFMLLEKPSAQSTSFVAGLTPPDLLLAFSHFHPCLPDNRALDHSAAQPPYDSVAPSLRNRYSSSRRAV</sequence>
<accession>A0A1C7ME46</accession>
<comment type="caution">
    <text evidence="2">The sequence shown here is derived from an EMBL/GenBank/DDBJ whole genome shotgun (WGS) entry which is preliminary data.</text>
</comment>
<gene>
    <name evidence="2" type="ORF">A0H81_04564</name>
</gene>
<evidence type="ECO:0000256" key="1">
    <source>
        <dbReference type="SAM" id="MobiDB-lite"/>
    </source>
</evidence>
<feature type="compositionally biased region" description="Polar residues" evidence="1">
    <location>
        <begin position="105"/>
        <end position="114"/>
    </location>
</feature>
<dbReference type="EMBL" id="LUGG01000004">
    <property type="protein sequence ID" value="OBZ75183.1"/>
    <property type="molecule type" value="Genomic_DNA"/>
</dbReference>
<feature type="region of interest" description="Disordered" evidence="1">
    <location>
        <begin position="88"/>
        <end position="114"/>
    </location>
</feature>
<name>A0A1C7ME46_GRIFR</name>
<evidence type="ECO:0000313" key="3">
    <source>
        <dbReference type="Proteomes" id="UP000092993"/>
    </source>
</evidence>
<keyword evidence="3" id="KW-1185">Reference proteome</keyword>
<protein>
    <submittedName>
        <fullName evidence="2">Uncharacterized protein</fullName>
    </submittedName>
</protein>
<dbReference type="Proteomes" id="UP000092993">
    <property type="component" value="Unassembled WGS sequence"/>
</dbReference>